<feature type="transmembrane region" description="Helical" evidence="4">
    <location>
        <begin position="156"/>
        <end position="173"/>
    </location>
</feature>
<feature type="transmembrane region" description="Helical" evidence="4">
    <location>
        <begin position="6"/>
        <end position="31"/>
    </location>
</feature>
<evidence type="ECO:0000313" key="6">
    <source>
        <dbReference type="EMBL" id="EKB50953.1"/>
    </source>
</evidence>
<evidence type="ECO:0000256" key="1">
    <source>
        <dbReference type="ARBA" id="ARBA00023015"/>
    </source>
</evidence>
<feature type="transmembrane region" description="Helical" evidence="4">
    <location>
        <begin position="193"/>
        <end position="214"/>
    </location>
</feature>
<dbReference type="SUPFAM" id="SSF46689">
    <property type="entry name" value="Homeodomain-like"/>
    <property type="match status" value="1"/>
</dbReference>
<feature type="transmembrane region" description="Helical" evidence="4">
    <location>
        <begin position="226"/>
        <end position="246"/>
    </location>
</feature>
<reference evidence="6 7" key="1">
    <citation type="journal article" date="2012" name="J. Bacteriol.">
        <title>Draft Genome Sequence of Cecembia lonarensis Strain LW9T, Isolated from Lonar Lake, a Haloalkaline Lake in India.</title>
        <authorList>
            <person name="Shivaji S."/>
            <person name="Ara S."/>
            <person name="Singh A."/>
            <person name="Pinnaka A.K."/>
        </authorList>
    </citation>
    <scope>NUCLEOTIDE SEQUENCE [LARGE SCALE GENOMIC DNA]</scope>
    <source>
        <strain evidence="6 7">LW9</strain>
    </source>
</reference>
<keyword evidence="1" id="KW-0805">Transcription regulation</keyword>
<name>K1LKN5_CECL9</name>
<dbReference type="PANTHER" id="PTHR43280">
    <property type="entry name" value="ARAC-FAMILY TRANSCRIPTIONAL REGULATOR"/>
    <property type="match status" value="1"/>
</dbReference>
<protein>
    <submittedName>
        <fullName evidence="6">DNA-binding transcriptional activator FeaR</fullName>
    </submittedName>
</protein>
<dbReference type="Pfam" id="PF12833">
    <property type="entry name" value="HTH_18"/>
    <property type="match status" value="1"/>
</dbReference>
<dbReference type="EMBL" id="AMGM01000004">
    <property type="protein sequence ID" value="EKB50953.1"/>
    <property type="molecule type" value="Genomic_DNA"/>
</dbReference>
<keyword evidence="2 6" id="KW-0238">DNA-binding</keyword>
<evidence type="ECO:0000259" key="5">
    <source>
        <dbReference type="PROSITE" id="PS01124"/>
    </source>
</evidence>
<dbReference type="InterPro" id="IPR018060">
    <property type="entry name" value="HTH_AraC"/>
</dbReference>
<gene>
    <name evidence="6" type="ORF">B879_00481</name>
</gene>
<dbReference type="OrthoDB" id="704028at2"/>
<dbReference type="PRINTS" id="PR00032">
    <property type="entry name" value="HTHARAC"/>
</dbReference>
<dbReference type="Proteomes" id="UP000004478">
    <property type="component" value="Unassembled WGS sequence"/>
</dbReference>
<keyword evidence="4" id="KW-1133">Transmembrane helix</keyword>
<feature type="transmembrane region" description="Helical" evidence="4">
    <location>
        <begin position="43"/>
        <end position="65"/>
    </location>
</feature>
<evidence type="ECO:0000313" key="7">
    <source>
        <dbReference type="Proteomes" id="UP000004478"/>
    </source>
</evidence>
<keyword evidence="4" id="KW-0812">Transmembrane</keyword>
<dbReference type="RefSeq" id="WP_009183530.1">
    <property type="nucleotide sequence ID" value="NZ_AMGM01000004.1"/>
</dbReference>
<evidence type="ECO:0000256" key="4">
    <source>
        <dbReference type="SAM" id="Phobius"/>
    </source>
</evidence>
<proteinExistence type="predicted"/>
<accession>K1LKN5</accession>
<keyword evidence="7" id="KW-1185">Reference proteome</keyword>
<keyword evidence="3" id="KW-0804">Transcription</keyword>
<dbReference type="GO" id="GO:0043565">
    <property type="term" value="F:sequence-specific DNA binding"/>
    <property type="evidence" value="ECO:0007669"/>
    <property type="project" value="InterPro"/>
</dbReference>
<organism evidence="6 7">
    <name type="scientific">Cecembia lonarensis (strain CCUG 58316 / KCTC 22772 / LW9)</name>
    <dbReference type="NCBI Taxonomy" id="1225176"/>
    <lineage>
        <taxon>Bacteria</taxon>
        <taxon>Pseudomonadati</taxon>
        <taxon>Bacteroidota</taxon>
        <taxon>Cytophagia</taxon>
        <taxon>Cytophagales</taxon>
        <taxon>Cyclobacteriaceae</taxon>
        <taxon>Cecembia</taxon>
    </lineage>
</organism>
<dbReference type="PROSITE" id="PS01124">
    <property type="entry name" value="HTH_ARAC_FAMILY_2"/>
    <property type="match status" value="1"/>
</dbReference>
<sequence length="388" mass="45697">MEIQFDFITFVQLVVVALGVISASVIFYFGIKKNPANIPLGIAQLNASLAVWVSFSLTSQLLIYWPVFYRTGQIFVLIFCVMAFLHIDFYTKGRKWKWLDLLHAIPLLIYLVDYWDVLTLPTAEKKELILLEISDLARFAQFNQSKFFGPNFHHEFRTFIFGMYWIAQVYVLVKWVRHQSTLNKHQKIWKNWIIVFLGCQFFIWFPHMISIFWLDQFTSYQLANTVSAIWLLILIFSLFFYPSLLYGKSFNRNLKTSKALDKTQMTEEDKKLEEIIFMIDREVQRNQLFLKLGYSIHDLSRDINVPAYQISKSLNAFKGYGFIDFINQNRIQYCASKLKSGDWLNYTLEAVAFECGFSNRNSFTKSFKKVMGVSPSEYRSTLEKSIRK</sequence>
<dbReference type="PANTHER" id="PTHR43280:SF28">
    <property type="entry name" value="HTH-TYPE TRANSCRIPTIONAL ACTIVATOR RHAS"/>
    <property type="match status" value="1"/>
</dbReference>
<keyword evidence="4" id="KW-0472">Membrane</keyword>
<comment type="caution">
    <text evidence="6">The sequence shown here is derived from an EMBL/GenBank/DDBJ whole genome shotgun (WGS) entry which is preliminary data.</text>
</comment>
<dbReference type="InterPro" id="IPR009057">
    <property type="entry name" value="Homeodomain-like_sf"/>
</dbReference>
<dbReference type="InterPro" id="IPR020449">
    <property type="entry name" value="Tscrpt_reg_AraC-type_HTH"/>
</dbReference>
<dbReference type="AlphaFoldDB" id="K1LKN5"/>
<feature type="domain" description="HTH araC/xylS-type" evidence="5">
    <location>
        <begin position="273"/>
        <end position="381"/>
    </location>
</feature>
<dbReference type="SMART" id="SM00342">
    <property type="entry name" value="HTH_ARAC"/>
    <property type="match status" value="1"/>
</dbReference>
<dbReference type="GO" id="GO:0003700">
    <property type="term" value="F:DNA-binding transcription factor activity"/>
    <property type="evidence" value="ECO:0007669"/>
    <property type="project" value="InterPro"/>
</dbReference>
<feature type="transmembrane region" description="Helical" evidence="4">
    <location>
        <begin position="71"/>
        <end position="91"/>
    </location>
</feature>
<evidence type="ECO:0000256" key="2">
    <source>
        <dbReference type="ARBA" id="ARBA00023125"/>
    </source>
</evidence>
<dbReference type="Gene3D" id="1.10.10.60">
    <property type="entry name" value="Homeodomain-like"/>
    <property type="match status" value="1"/>
</dbReference>
<evidence type="ECO:0000256" key="3">
    <source>
        <dbReference type="ARBA" id="ARBA00023163"/>
    </source>
</evidence>